<dbReference type="GO" id="GO:0004386">
    <property type="term" value="F:helicase activity"/>
    <property type="evidence" value="ECO:0007669"/>
    <property type="project" value="UniProtKB-KW"/>
</dbReference>
<evidence type="ECO:0000313" key="3">
    <source>
        <dbReference type="EMBL" id="HIS79015.1"/>
    </source>
</evidence>
<dbReference type="SUPFAM" id="SSF52540">
    <property type="entry name" value="P-loop containing nucleoside triphosphate hydrolases"/>
    <property type="match status" value="1"/>
</dbReference>
<dbReference type="Gene3D" id="3.40.50.300">
    <property type="entry name" value="P-loop containing nucleotide triphosphate hydrolases"/>
    <property type="match status" value="2"/>
</dbReference>
<dbReference type="Pfam" id="PF13086">
    <property type="entry name" value="AAA_11"/>
    <property type="match status" value="1"/>
</dbReference>
<evidence type="ECO:0000313" key="4">
    <source>
        <dbReference type="Proteomes" id="UP000824141"/>
    </source>
</evidence>
<comment type="caution">
    <text evidence="3">The sequence shown here is derived from an EMBL/GenBank/DDBJ whole genome shotgun (WGS) entry which is preliminary data.</text>
</comment>
<protein>
    <submittedName>
        <fullName evidence="3">DNA2/NAM7 family helicase</fullName>
    </submittedName>
</protein>
<feature type="domain" description="DNA2/NAM7 helicase helicase" evidence="1">
    <location>
        <begin position="117"/>
        <end position="178"/>
    </location>
</feature>
<dbReference type="PANTHER" id="PTHR10887">
    <property type="entry name" value="DNA2/NAM7 HELICASE FAMILY"/>
    <property type="match status" value="1"/>
</dbReference>
<keyword evidence="3" id="KW-0547">Nucleotide-binding</keyword>
<sequence length="433" mass="49113">MREASSRPGDQAMQVLDKEFFRRYSSGNDQEATAAQTANPWYTAAYNREREKLFYQALKLHKAFLLASKACLWNFKNLLLLWGYPRDDDKEIVSVSQRDREAAFGSLFNTVFLLTPVLSTTFASAGNMLSSIRRPGEIGCLIVDEAGQAAPQMALGSLYRCRRAIVVGDPKQVEPVVTDELDLIKQVIQNDFTCWYQSKTHSVQGFADRLNPIGTTYREDGKETWVGCPLVVHRRCISPMFELSNILSYNQIMRQQTIPPGPEKEAGFCRESSGWIQVNGSENSTAGRDHFVAEQGRAAWELIRKAFWQTNGIPSLFVITPFTSVRDGMKKMIRSQPEYETDARLQAWIEQSIGTVHTFQGKEADQVIFLLGCDRNSLPAVRWVNTNIVNVAATRAKYRFYVIGDYSVWQNSALFQRVKEILDRHTCGIFPES</sequence>
<evidence type="ECO:0000259" key="2">
    <source>
        <dbReference type="Pfam" id="PF13087"/>
    </source>
</evidence>
<organism evidence="3 4">
    <name type="scientific">Candidatus Caccousia stercoris</name>
    <dbReference type="NCBI Taxonomy" id="2840723"/>
    <lineage>
        <taxon>Bacteria</taxon>
        <taxon>Bacillati</taxon>
        <taxon>Bacillota</taxon>
        <taxon>Clostridia</taxon>
        <taxon>Eubacteriales</taxon>
        <taxon>Oscillospiraceae</taxon>
        <taxon>Oscillospiraceae incertae sedis</taxon>
        <taxon>Candidatus Caccousia</taxon>
    </lineage>
</organism>
<evidence type="ECO:0000259" key="1">
    <source>
        <dbReference type="Pfam" id="PF13086"/>
    </source>
</evidence>
<dbReference type="PANTHER" id="PTHR10887:SF530">
    <property type="entry name" value="SUPERFAMILY I DNA HELICASES"/>
    <property type="match status" value="1"/>
</dbReference>
<keyword evidence="3" id="KW-0067">ATP-binding</keyword>
<dbReference type="InterPro" id="IPR045055">
    <property type="entry name" value="DNA2/NAM7-like"/>
</dbReference>
<accession>A0A9D1FTH8</accession>
<name>A0A9D1FTH8_9FIRM</name>
<feature type="domain" description="DNA2/NAM7 helicase-like C-terminal" evidence="2">
    <location>
        <begin position="267"/>
        <end position="405"/>
    </location>
</feature>
<dbReference type="InterPro" id="IPR041679">
    <property type="entry name" value="DNA2/NAM7-like_C"/>
</dbReference>
<dbReference type="AlphaFoldDB" id="A0A9D1FTH8"/>
<dbReference type="InterPro" id="IPR027417">
    <property type="entry name" value="P-loop_NTPase"/>
</dbReference>
<keyword evidence="3" id="KW-0347">Helicase</keyword>
<dbReference type="Proteomes" id="UP000824141">
    <property type="component" value="Unassembled WGS sequence"/>
</dbReference>
<dbReference type="EMBL" id="DVJM01000131">
    <property type="protein sequence ID" value="HIS79015.1"/>
    <property type="molecule type" value="Genomic_DNA"/>
</dbReference>
<gene>
    <name evidence="3" type="ORF">IAD03_06565</name>
</gene>
<keyword evidence="3" id="KW-0378">Hydrolase</keyword>
<reference evidence="3" key="1">
    <citation type="submission" date="2020-10" db="EMBL/GenBank/DDBJ databases">
        <authorList>
            <person name="Gilroy R."/>
        </authorList>
    </citation>
    <scope>NUCLEOTIDE SEQUENCE</scope>
    <source>
        <strain evidence="3">6086</strain>
    </source>
</reference>
<dbReference type="InterPro" id="IPR041677">
    <property type="entry name" value="DNA2/NAM7_AAA_11"/>
</dbReference>
<dbReference type="Pfam" id="PF13087">
    <property type="entry name" value="AAA_12"/>
    <property type="match status" value="1"/>
</dbReference>
<proteinExistence type="predicted"/>
<reference evidence="3" key="2">
    <citation type="journal article" date="2021" name="PeerJ">
        <title>Extensive microbial diversity within the chicken gut microbiome revealed by metagenomics and culture.</title>
        <authorList>
            <person name="Gilroy R."/>
            <person name="Ravi A."/>
            <person name="Getino M."/>
            <person name="Pursley I."/>
            <person name="Horton D.L."/>
            <person name="Alikhan N.F."/>
            <person name="Baker D."/>
            <person name="Gharbi K."/>
            <person name="Hall N."/>
            <person name="Watson M."/>
            <person name="Adriaenssens E.M."/>
            <person name="Foster-Nyarko E."/>
            <person name="Jarju S."/>
            <person name="Secka A."/>
            <person name="Antonio M."/>
            <person name="Oren A."/>
            <person name="Chaudhuri R.R."/>
            <person name="La Ragione R."/>
            <person name="Hildebrand F."/>
            <person name="Pallen M.J."/>
        </authorList>
    </citation>
    <scope>NUCLEOTIDE SEQUENCE</scope>
    <source>
        <strain evidence="3">6086</strain>
    </source>
</reference>